<evidence type="ECO:0000313" key="6">
    <source>
        <dbReference type="EMBL" id="KYJ87330.1"/>
    </source>
</evidence>
<dbReference type="OrthoDB" id="952521at2"/>
<comment type="caution">
    <text evidence="6">The sequence shown here is derived from an EMBL/GenBank/DDBJ whole genome shotgun (WGS) entry which is preliminary data.</text>
</comment>
<keyword evidence="2" id="KW-0812">Transmembrane</keyword>
<dbReference type="STRING" id="1630136.AS592_09400"/>
<accession>A0A151CIG3</accession>
<evidence type="ECO:0000256" key="2">
    <source>
        <dbReference type="ARBA" id="ARBA00022692"/>
    </source>
</evidence>
<name>A0A151CIG3_9BACT</name>
<protein>
    <recommendedName>
        <fullName evidence="5">NarX-like N-terminal domain-containing protein</fullName>
    </recommendedName>
</protein>
<dbReference type="AlphaFoldDB" id="A0A151CIG3"/>
<dbReference type="EMBL" id="LNKT01000001">
    <property type="protein sequence ID" value="KYJ87330.1"/>
    <property type="molecule type" value="Genomic_DNA"/>
</dbReference>
<feature type="domain" description="NarX-like N-terminal" evidence="5">
    <location>
        <begin position="28"/>
        <end position="115"/>
    </location>
</feature>
<keyword evidence="7" id="KW-1185">Reference proteome</keyword>
<comment type="subcellular location">
    <subcellularLocation>
        <location evidence="1">Membrane</location>
        <topology evidence="1">Multi-pass membrane protein</topology>
    </subcellularLocation>
</comment>
<dbReference type="GO" id="GO:0016020">
    <property type="term" value="C:membrane"/>
    <property type="evidence" value="ECO:0007669"/>
    <property type="project" value="UniProtKB-SubCell"/>
</dbReference>
<organism evidence="6 7">
    <name type="scientific">Sulfurovum riftiae</name>
    <dbReference type="NCBI Taxonomy" id="1630136"/>
    <lineage>
        <taxon>Bacteria</taxon>
        <taxon>Pseudomonadati</taxon>
        <taxon>Campylobacterota</taxon>
        <taxon>Epsilonproteobacteria</taxon>
        <taxon>Campylobacterales</taxon>
        <taxon>Sulfurovaceae</taxon>
        <taxon>Sulfurovum</taxon>
    </lineage>
</organism>
<keyword evidence="4" id="KW-0472">Membrane</keyword>
<dbReference type="RefSeq" id="WP_067328095.1">
    <property type="nucleotide sequence ID" value="NZ_LNKT01000001.1"/>
</dbReference>
<keyword evidence="3" id="KW-1133">Transmembrane helix</keyword>
<dbReference type="Pfam" id="PF13675">
    <property type="entry name" value="PilJ"/>
    <property type="match status" value="2"/>
</dbReference>
<evidence type="ECO:0000256" key="4">
    <source>
        <dbReference type="ARBA" id="ARBA00023136"/>
    </source>
</evidence>
<dbReference type="Proteomes" id="UP000075359">
    <property type="component" value="Unassembled WGS sequence"/>
</dbReference>
<evidence type="ECO:0000256" key="1">
    <source>
        <dbReference type="ARBA" id="ARBA00004141"/>
    </source>
</evidence>
<evidence type="ECO:0000313" key="7">
    <source>
        <dbReference type="Proteomes" id="UP000075359"/>
    </source>
</evidence>
<reference evidence="6 7" key="1">
    <citation type="submission" date="2015-11" db="EMBL/GenBank/DDBJ databases">
        <title>Draft genome of Sulfurovum riftiae 1812E, a member of the Epsilonproteobacteria isolated from the tube of the deep-sea hydrothermal vent tubewom Riftia pachyptila.</title>
        <authorList>
            <person name="Vetriani C."/>
            <person name="Giovannelli D."/>
        </authorList>
    </citation>
    <scope>NUCLEOTIDE SEQUENCE [LARGE SCALE GENOMIC DNA]</scope>
    <source>
        <strain evidence="6 7">1812E</strain>
    </source>
</reference>
<proteinExistence type="predicted"/>
<dbReference type="InterPro" id="IPR029095">
    <property type="entry name" value="NarX-like_N"/>
</dbReference>
<gene>
    <name evidence="6" type="ORF">AS592_09400</name>
</gene>
<evidence type="ECO:0000259" key="5">
    <source>
        <dbReference type="Pfam" id="PF13675"/>
    </source>
</evidence>
<feature type="domain" description="NarX-like N-terminal" evidence="5">
    <location>
        <begin position="144"/>
        <end position="207"/>
    </location>
</feature>
<evidence type="ECO:0000256" key="3">
    <source>
        <dbReference type="ARBA" id="ARBA00022989"/>
    </source>
</evidence>
<sequence>MKRLSIQIKLSFLILFFLTGSLWSIEIQNLSQAVDVAGKQRMYTQRMLKDYAMIGLQNSFGNPKEDLKTIMGDFENHLDALIAFNKDPKTDESLQKVKTMWVPIKASLNQLPSKEKVGKMQEDLEALLKQSNEAVGLFAKQTGKESGEIINISGRQRMLSQRMASLYMLKVWGVDDPQFKKKMDASMKLFKDSLDRLMKSNMNTPEITALLKKAERSFKFFEIMNKSKSKFIPALIYKKSNEILKDMNTATGLYAAQEGK</sequence>